<dbReference type="Pfam" id="PF03108">
    <property type="entry name" value="DBD_Tnp_Mut"/>
    <property type="match status" value="1"/>
</dbReference>
<dbReference type="EMBL" id="NBSK02000001">
    <property type="protein sequence ID" value="KAJ0226530.1"/>
    <property type="molecule type" value="Genomic_DNA"/>
</dbReference>
<dbReference type="PANTHER" id="PTHR31973:SF187">
    <property type="entry name" value="MUTATOR TRANSPOSASE MUDRA PROTEIN"/>
    <property type="match status" value="1"/>
</dbReference>
<dbReference type="Proteomes" id="UP000235145">
    <property type="component" value="Unassembled WGS sequence"/>
</dbReference>
<gene>
    <name evidence="6" type="ORF">LSAT_V11C100004910</name>
</gene>
<name>A0A9R1WPK8_LACSA</name>
<dbReference type="InterPro" id="IPR007527">
    <property type="entry name" value="Znf_SWIM"/>
</dbReference>
<dbReference type="InterPro" id="IPR004332">
    <property type="entry name" value="Transposase_MuDR"/>
</dbReference>
<comment type="caution">
    <text evidence="6">The sequence shown here is derived from an EMBL/GenBank/DDBJ whole genome shotgun (WGS) entry which is preliminary data.</text>
</comment>
<evidence type="ECO:0000259" key="5">
    <source>
        <dbReference type="PROSITE" id="PS50966"/>
    </source>
</evidence>
<evidence type="ECO:0000313" key="7">
    <source>
        <dbReference type="Proteomes" id="UP000235145"/>
    </source>
</evidence>
<feature type="domain" description="SWIM-type" evidence="5">
    <location>
        <begin position="448"/>
        <end position="480"/>
    </location>
</feature>
<evidence type="ECO:0000256" key="4">
    <source>
        <dbReference type="PROSITE-ProRule" id="PRU00325"/>
    </source>
</evidence>
<keyword evidence="3" id="KW-0862">Zinc</keyword>
<evidence type="ECO:0000313" key="6">
    <source>
        <dbReference type="EMBL" id="KAJ0226530.1"/>
    </source>
</evidence>
<evidence type="ECO:0000256" key="1">
    <source>
        <dbReference type="ARBA" id="ARBA00022723"/>
    </source>
</evidence>
<accession>A0A9R1WPK8</accession>
<dbReference type="PROSITE" id="PS50966">
    <property type="entry name" value="ZF_SWIM"/>
    <property type="match status" value="1"/>
</dbReference>
<proteinExistence type="predicted"/>
<dbReference type="PANTHER" id="PTHR31973">
    <property type="entry name" value="POLYPROTEIN, PUTATIVE-RELATED"/>
    <property type="match status" value="1"/>
</dbReference>
<keyword evidence="1" id="KW-0479">Metal-binding</keyword>
<reference evidence="6 7" key="1">
    <citation type="journal article" date="2017" name="Nat. Commun.">
        <title>Genome assembly with in vitro proximity ligation data and whole-genome triplication in lettuce.</title>
        <authorList>
            <person name="Reyes-Chin-Wo S."/>
            <person name="Wang Z."/>
            <person name="Yang X."/>
            <person name="Kozik A."/>
            <person name="Arikit S."/>
            <person name="Song C."/>
            <person name="Xia L."/>
            <person name="Froenicke L."/>
            <person name="Lavelle D.O."/>
            <person name="Truco M.J."/>
            <person name="Xia R."/>
            <person name="Zhu S."/>
            <person name="Xu C."/>
            <person name="Xu H."/>
            <person name="Xu X."/>
            <person name="Cox K."/>
            <person name="Korf I."/>
            <person name="Meyers B.C."/>
            <person name="Michelmore R.W."/>
        </authorList>
    </citation>
    <scope>NUCLEOTIDE SEQUENCE [LARGE SCALE GENOMIC DNA]</scope>
    <source>
        <strain evidence="7">cv. Salinas</strain>
        <tissue evidence="6">Seedlings</tissue>
    </source>
</reference>
<dbReference type="AlphaFoldDB" id="A0A9R1WPK8"/>
<dbReference type="Pfam" id="PF04434">
    <property type="entry name" value="SWIM"/>
    <property type="match status" value="1"/>
</dbReference>
<sequence>MCQENELQLKINCKNVRLVGFCLKKTPLFSPPLFLTILGFIPSKACVPSKILSMYEVFESDTIDVQLDDFFKRKPVSRCTDEFLTFCTGSYGEVDDEKDTEEPNEEDGDEDHIEYSIPDPKVKWNVMKPVLRERYESRHQLKLCLPNYSIHKGYKIRFKKCDSARLVDVCATDPEKCPFMVRASWMSTEKSFQLNTYESNLVSKAICERTSKETKFKMKGNASWLKCYRSRCRALSLIYGKLSDHYARVCDYGHELMRSNPGSTVRISVNLNPDLNTTFHRMYGWKIGCRRAVVEVENTVNWKWFLELSLIEETKEILPRVKHIQCARHIYANFRKVYSGIELKNMFWAAVLMIILWLETLIHDARHILVVVNLACEAVDNGIVELYMMESFYNLKEEAQKWDGDVYEVVLLEMEELGENVSVYIFKTWYVVPSSVNTYEIRNSFQSYGVNLVHHYCSCRLWEIYRIPCVHAHVAILYTNQDPKEFISTWFSKSNYMATYDSNILSVDG</sequence>
<protein>
    <recommendedName>
        <fullName evidence="5">SWIM-type domain-containing protein</fullName>
    </recommendedName>
</protein>
<keyword evidence="7" id="KW-1185">Reference proteome</keyword>
<organism evidence="6 7">
    <name type="scientific">Lactuca sativa</name>
    <name type="common">Garden lettuce</name>
    <dbReference type="NCBI Taxonomy" id="4236"/>
    <lineage>
        <taxon>Eukaryota</taxon>
        <taxon>Viridiplantae</taxon>
        <taxon>Streptophyta</taxon>
        <taxon>Embryophyta</taxon>
        <taxon>Tracheophyta</taxon>
        <taxon>Spermatophyta</taxon>
        <taxon>Magnoliopsida</taxon>
        <taxon>eudicotyledons</taxon>
        <taxon>Gunneridae</taxon>
        <taxon>Pentapetalae</taxon>
        <taxon>asterids</taxon>
        <taxon>campanulids</taxon>
        <taxon>Asterales</taxon>
        <taxon>Asteraceae</taxon>
        <taxon>Cichorioideae</taxon>
        <taxon>Cichorieae</taxon>
        <taxon>Lactucinae</taxon>
        <taxon>Lactuca</taxon>
    </lineage>
</organism>
<dbReference type="SMART" id="SM00575">
    <property type="entry name" value="ZnF_PMZ"/>
    <property type="match status" value="1"/>
</dbReference>
<evidence type="ECO:0000256" key="3">
    <source>
        <dbReference type="ARBA" id="ARBA00022833"/>
    </source>
</evidence>
<keyword evidence="2 4" id="KW-0863">Zinc-finger</keyword>
<evidence type="ECO:0000256" key="2">
    <source>
        <dbReference type="ARBA" id="ARBA00022771"/>
    </source>
</evidence>
<dbReference type="InterPro" id="IPR006564">
    <property type="entry name" value="Znf_PMZ"/>
</dbReference>
<dbReference type="GO" id="GO:0008270">
    <property type="term" value="F:zinc ion binding"/>
    <property type="evidence" value="ECO:0007669"/>
    <property type="project" value="UniProtKB-KW"/>
</dbReference>